<accession>A0A1N7E7Q0</accession>
<keyword evidence="1" id="KW-0677">Repeat</keyword>
<feature type="chain" id="PRO_5012884909" evidence="2">
    <location>
        <begin position="25"/>
        <end position="1049"/>
    </location>
</feature>
<proteinExistence type="predicted"/>
<dbReference type="AlphaFoldDB" id="A0A1N7E7Q0"/>
<dbReference type="InterPro" id="IPR015943">
    <property type="entry name" value="WD40/YVTN_repeat-like_dom_sf"/>
</dbReference>
<dbReference type="Pfam" id="PF15902">
    <property type="entry name" value="Sortilin-Vps10"/>
    <property type="match status" value="2"/>
</dbReference>
<feature type="signal peptide" evidence="2">
    <location>
        <begin position="1"/>
        <end position="24"/>
    </location>
</feature>
<dbReference type="InterPro" id="IPR052025">
    <property type="entry name" value="Xyloglucanase_GH74"/>
</dbReference>
<dbReference type="CDD" id="cd15482">
    <property type="entry name" value="Sialidase_non-viral"/>
    <property type="match status" value="2"/>
</dbReference>
<evidence type="ECO:0000313" key="4">
    <source>
        <dbReference type="EMBL" id="SIR84162.1"/>
    </source>
</evidence>
<dbReference type="InterPro" id="IPR031778">
    <property type="entry name" value="Sortilin_N"/>
</dbReference>
<dbReference type="Proteomes" id="UP000186004">
    <property type="component" value="Unassembled WGS sequence"/>
</dbReference>
<evidence type="ECO:0000259" key="3">
    <source>
        <dbReference type="Pfam" id="PF15902"/>
    </source>
</evidence>
<evidence type="ECO:0000256" key="1">
    <source>
        <dbReference type="ARBA" id="ARBA00022737"/>
    </source>
</evidence>
<dbReference type="SUPFAM" id="SSF110296">
    <property type="entry name" value="Oligoxyloglucan reducing end-specific cellobiohydrolase"/>
    <property type="match status" value="2"/>
</dbReference>
<dbReference type="PANTHER" id="PTHR43739:SF5">
    <property type="entry name" value="EXO-ALPHA-SIALIDASE"/>
    <property type="match status" value="1"/>
</dbReference>
<sequence length="1049" mass="112950">MGAFLALLLAVTGLGTATTGPAAASGSKLVDPGLYESLQWRNIGPTTGGRSIAVAGSTARPNEYYFGATGGGLWKTIDGGANWSSVTDGQITSASVGAIEVCPTNPDIVYIGMGEVEFRGDVLPGDGVYKSTDGGATWKHMGLSDTQMIGRVRVDPTNCDRVFVAALGHGFGPNTERGVFRSSDGGETWQRTLYRDDLTGAVDLSIDPSNPQVMYAALWHAYRKPWLLNSGGDSSGLFKSTDGGSTWTELTNSPGLPDGPLGKIGVSVSGADSNRVYAIVEAANGGLFRSDDAGATWQLVDDSANLRQRAFYYTRVYADPVNRDRVYVLNTSFYRSDNAGASWQTISTPHGDNHDLWIDPHNNSRMIEANDGGANVSTNGGANWTAQDYQTAQMYHVATTNNDPYLVCGAQQDRSTVCVSSTGGADNFTVGGGESSYVAVDPRDSNVFYAGNYGGNLTRLDRSGLSGIGSRRIDVWPDNPMGSPAKDIKERFQWTYPIVTNPAEPDALFVGSQYVYKSTNGGQGWQRISPDLTYADPETLGDSGGPITKDQTSVEYFATVFSIAPSTRDPNVIWTGSDDGLVHVTRQGGDPGPRPQAWRNVTPPGLEKYSTVSMIDAGHHNTDTAYVSAHRYRLDDFRPYIFRTHSWGASWEKITNGIADDDWIYAVREDPERKGLLYAAAEHGVYVSFDDGDNWQPLSLNLPDIPVTDLTVKNGDLVIATHGRSFWVLDDGATLLRRLTRQTTPGDIADFKQTVPPVTPLPSVSPPPAVIPPTNTAPDQENDLAILKDPNNPVRGVSSNATVSYTIKQPVESATMSFLDAQGEVIQTVNLPTTAGTRTQNWNLRYPNSTSFPGLIYWSANSTGAQAPVGTHGVRLTVNGQSLDQSFEILRDSRLTQVSDADLVAQFKLAKEAVDRTSDANNGVIAIRDCSGQIADRIERAGDDAVTVAGRSLQDALSVVENELYQTRLRSGQDPLNFPIKLNNKIAGLRGVIESTQSPPTDQSYEVLAELSGQLQKQLDRLGEIVTTDVPAFNQVLHSKGLQPITCAA</sequence>
<dbReference type="RefSeq" id="WP_076473235.1">
    <property type="nucleotide sequence ID" value="NZ_FTNF01000021.1"/>
</dbReference>
<dbReference type="EMBL" id="FTNF01000021">
    <property type="protein sequence ID" value="SIR84162.1"/>
    <property type="molecule type" value="Genomic_DNA"/>
</dbReference>
<name>A0A1N7E7Q0_9ACTN</name>
<evidence type="ECO:0000313" key="5">
    <source>
        <dbReference type="Proteomes" id="UP000186004"/>
    </source>
</evidence>
<dbReference type="OrthoDB" id="9764804at2"/>
<reference evidence="4 5" key="1">
    <citation type="submission" date="2017-01" db="EMBL/GenBank/DDBJ databases">
        <authorList>
            <person name="Mah S.A."/>
            <person name="Swanson W.J."/>
            <person name="Moy G.W."/>
            <person name="Vacquier V.D."/>
        </authorList>
    </citation>
    <scope>NUCLEOTIDE SEQUENCE [LARGE SCALE GENOMIC DNA]</scope>
    <source>
        <strain evidence="4 5">DSM 45758</strain>
    </source>
</reference>
<organism evidence="4 5">
    <name type="scientific">Micromonospora avicenniae</name>
    <dbReference type="NCBI Taxonomy" id="1198245"/>
    <lineage>
        <taxon>Bacteria</taxon>
        <taxon>Bacillati</taxon>
        <taxon>Actinomycetota</taxon>
        <taxon>Actinomycetes</taxon>
        <taxon>Micromonosporales</taxon>
        <taxon>Micromonosporaceae</taxon>
        <taxon>Micromonospora</taxon>
    </lineage>
</organism>
<feature type="domain" description="Sortilin N-terminal" evidence="3">
    <location>
        <begin position="128"/>
        <end position="252"/>
    </location>
</feature>
<dbReference type="STRING" id="1198245.SAMN05444858_12149"/>
<keyword evidence="2" id="KW-0732">Signal</keyword>
<evidence type="ECO:0000256" key="2">
    <source>
        <dbReference type="SAM" id="SignalP"/>
    </source>
</evidence>
<dbReference type="Gene3D" id="2.130.10.10">
    <property type="entry name" value="YVTN repeat-like/Quinoprotein amine dehydrogenase"/>
    <property type="match status" value="3"/>
</dbReference>
<dbReference type="GO" id="GO:0010411">
    <property type="term" value="P:xyloglucan metabolic process"/>
    <property type="evidence" value="ECO:0007669"/>
    <property type="project" value="TreeGrafter"/>
</dbReference>
<dbReference type="PANTHER" id="PTHR43739">
    <property type="entry name" value="XYLOGLUCANASE (EUROFUNG)"/>
    <property type="match status" value="1"/>
</dbReference>
<gene>
    <name evidence="4" type="ORF">SAMN05444858_12149</name>
</gene>
<protein>
    <submittedName>
        <fullName evidence="4">Sortilin, neurotensin receptor 3</fullName>
    </submittedName>
</protein>
<feature type="domain" description="Sortilin N-terminal" evidence="3">
    <location>
        <begin position="287"/>
        <end position="415"/>
    </location>
</feature>
<keyword evidence="5" id="KW-1185">Reference proteome</keyword>
<keyword evidence="4" id="KW-0675">Receptor</keyword>